<dbReference type="Proteomes" id="UP001420932">
    <property type="component" value="Unassembled WGS sequence"/>
</dbReference>
<dbReference type="AlphaFoldDB" id="A0AAP0KEU8"/>
<gene>
    <name evidence="1" type="ORF">Syun_009551</name>
</gene>
<organism evidence="1 2">
    <name type="scientific">Stephania yunnanensis</name>
    <dbReference type="NCBI Taxonomy" id="152371"/>
    <lineage>
        <taxon>Eukaryota</taxon>
        <taxon>Viridiplantae</taxon>
        <taxon>Streptophyta</taxon>
        <taxon>Embryophyta</taxon>
        <taxon>Tracheophyta</taxon>
        <taxon>Spermatophyta</taxon>
        <taxon>Magnoliopsida</taxon>
        <taxon>Ranunculales</taxon>
        <taxon>Menispermaceae</taxon>
        <taxon>Menispermoideae</taxon>
        <taxon>Cissampelideae</taxon>
        <taxon>Stephania</taxon>
    </lineage>
</organism>
<proteinExistence type="predicted"/>
<keyword evidence="2" id="KW-1185">Reference proteome</keyword>
<comment type="caution">
    <text evidence="1">The sequence shown here is derived from an EMBL/GenBank/DDBJ whole genome shotgun (WGS) entry which is preliminary data.</text>
</comment>
<dbReference type="EMBL" id="JBBNAF010000004">
    <property type="protein sequence ID" value="KAK9151242.1"/>
    <property type="molecule type" value="Genomic_DNA"/>
</dbReference>
<reference evidence="1 2" key="1">
    <citation type="submission" date="2024-01" db="EMBL/GenBank/DDBJ databases">
        <title>Genome assemblies of Stephania.</title>
        <authorList>
            <person name="Yang L."/>
        </authorList>
    </citation>
    <scope>NUCLEOTIDE SEQUENCE [LARGE SCALE GENOMIC DNA]</scope>
    <source>
        <strain evidence="1">YNDBR</strain>
        <tissue evidence="1">Leaf</tissue>
    </source>
</reference>
<accession>A0AAP0KEU8</accession>
<evidence type="ECO:0000313" key="1">
    <source>
        <dbReference type="EMBL" id="KAK9151242.1"/>
    </source>
</evidence>
<evidence type="ECO:0000313" key="2">
    <source>
        <dbReference type="Proteomes" id="UP001420932"/>
    </source>
</evidence>
<protein>
    <submittedName>
        <fullName evidence="1">Uncharacterized protein</fullName>
    </submittedName>
</protein>
<sequence length="60" mass="7185">MRRMLHRNEIKAPLCFHSIKQWDEGDDPLNRPKLGPIHRSNPIHLNKKKKFKLEINTENT</sequence>
<name>A0AAP0KEU8_9MAGN</name>